<reference evidence="3 4" key="1">
    <citation type="submission" date="2019-03" db="EMBL/GenBank/DDBJ databases">
        <title>Genomic Encyclopedia of Type Strains, Phase III (KMG-III): the genomes of soil and plant-associated and newly described type strains.</title>
        <authorList>
            <person name="Whitman W."/>
        </authorList>
    </citation>
    <scope>NUCLEOTIDE SEQUENCE [LARGE SCALE GENOMIC DNA]</scope>
    <source>
        <strain evidence="3 4">LMG 29544</strain>
    </source>
</reference>
<evidence type="ECO:0000313" key="4">
    <source>
        <dbReference type="Proteomes" id="UP000295509"/>
    </source>
</evidence>
<dbReference type="OrthoDB" id="5289737at2"/>
<dbReference type="AlphaFoldDB" id="A0A4R8LP72"/>
<accession>A0A4R8LP72</accession>
<dbReference type="Pfam" id="PF01548">
    <property type="entry name" value="DEDD_Tnp_IS110"/>
    <property type="match status" value="1"/>
</dbReference>
<dbReference type="NCBIfam" id="NF033542">
    <property type="entry name" value="transpos_IS110"/>
    <property type="match status" value="1"/>
</dbReference>
<dbReference type="Proteomes" id="UP000295509">
    <property type="component" value="Unassembled WGS sequence"/>
</dbReference>
<proteinExistence type="predicted"/>
<dbReference type="GO" id="GO:0004803">
    <property type="term" value="F:transposase activity"/>
    <property type="evidence" value="ECO:0007669"/>
    <property type="project" value="InterPro"/>
</dbReference>
<dbReference type="EMBL" id="SORE01000011">
    <property type="protein sequence ID" value="TDY48102.1"/>
    <property type="molecule type" value="Genomic_DNA"/>
</dbReference>
<organism evidence="3 4">
    <name type="scientific">Paraburkholderia rhizosphaerae</name>
    <dbReference type="NCBI Taxonomy" id="480658"/>
    <lineage>
        <taxon>Bacteria</taxon>
        <taxon>Pseudomonadati</taxon>
        <taxon>Pseudomonadota</taxon>
        <taxon>Betaproteobacteria</taxon>
        <taxon>Burkholderiales</taxon>
        <taxon>Burkholderiaceae</taxon>
        <taxon>Paraburkholderia</taxon>
    </lineage>
</organism>
<dbReference type="InterPro" id="IPR003346">
    <property type="entry name" value="Transposase_20"/>
</dbReference>
<dbReference type="PANTHER" id="PTHR33055">
    <property type="entry name" value="TRANSPOSASE FOR INSERTION SEQUENCE ELEMENT IS1111A"/>
    <property type="match status" value="1"/>
</dbReference>
<feature type="domain" description="Transposase IS116/IS110/IS902 C-terminal" evidence="2">
    <location>
        <begin position="218"/>
        <end position="295"/>
    </location>
</feature>
<gene>
    <name evidence="3" type="ORF">BX592_11136</name>
</gene>
<feature type="domain" description="Transposase IS110-like N-terminal" evidence="1">
    <location>
        <begin position="13"/>
        <end position="152"/>
    </location>
</feature>
<evidence type="ECO:0000259" key="2">
    <source>
        <dbReference type="Pfam" id="PF02371"/>
    </source>
</evidence>
<keyword evidence="4" id="KW-1185">Reference proteome</keyword>
<comment type="caution">
    <text evidence="3">The sequence shown here is derived from an EMBL/GenBank/DDBJ whole genome shotgun (WGS) entry which is preliminary data.</text>
</comment>
<dbReference type="RefSeq" id="WP_134192760.1">
    <property type="nucleotide sequence ID" value="NZ_JBHLUW010000061.1"/>
</dbReference>
<dbReference type="GO" id="GO:0006313">
    <property type="term" value="P:DNA transposition"/>
    <property type="evidence" value="ECO:0007669"/>
    <property type="project" value="InterPro"/>
</dbReference>
<protein>
    <submittedName>
        <fullName evidence="3">Transposase</fullName>
    </submittedName>
</protein>
<dbReference type="Pfam" id="PF02371">
    <property type="entry name" value="Transposase_20"/>
    <property type="match status" value="1"/>
</dbReference>
<dbReference type="InterPro" id="IPR002525">
    <property type="entry name" value="Transp_IS110-like_N"/>
</dbReference>
<name>A0A4R8LP72_9BURK</name>
<evidence type="ECO:0000259" key="1">
    <source>
        <dbReference type="Pfam" id="PF01548"/>
    </source>
</evidence>
<evidence type="ECO:0000313" key="3">
    <source>
        <dbReference type="EMBL" id="TDY48102.1"/>
    </source>
</evidence>
<dbReference type="InterPro" id="IPR047650">
    <property type="entry name" value="Transpos_IS110"/>
</dbReference>
<sequence>MSQCATPAMARMGIDIGKSAFHVVGLDAGGRPVFRGRFTRERLIEFLARASPTIVGMESCPGSNWLARKVTDAGHSTRIVPAQFVKPFVKSNKTDIVDAEAIAEAISRPTMRFVQPKTEAQLDLQALHRVRQRLVSSKTAVINQARAFLLEYGLTIGVGAAYFVRDMPSILSDDENGLTPSMRRLLDELWQEYRCVEARLLQLRRQIESIATADDTATRLTSVPGIGQLTATAITAFAGNGTQFKSGRHLAAWLGLVPREFSTGGKQHLLGITKRGNPYLRKLLVHGARSCVLHLDRTKDHLGVWIGRMESRGIHRNKVIVALANKLARIAWVVLTRQGAFYLRQPRQQQQ</sequence>
<dbReference type="GO" id="GO:0003677">
    <property type="term" value="F:DNA binding"/>
    <property type="evidence" value="ECO:0007669"/>
    <property type="project" value="InterPro"/>
</dbReference>
<dbReference type="PANTHER" id="PTHR33055:SF3">
    <property type="entry name" value="PUTATIVE TRANSPOSASE FOR IS117-RELATED"/>
    <property type="match status" value="1"/>
</dbReference>